<keyword evidence="21" id="KW-1185">Reference proteome</keyword>
<dbReference type="InterPro" id="IPR035973">
    <property type="entry name" value="Cyt_c_oxidase_su3-like_sf"/>
</dbReference>
<evidence type="ECO:0000256" key="17">
    <source>
        <dbReference type="RuleBase" id="RU003376"/>
    </source>
</evidence>
<name>A0ABV7EQL5_9GAMM</name>
<evidence type="ECO:0000256" key="5">
    <source>
        <dbReference type="ARBA" id="ARBA00022448"/>
    </source>
</evidence>
<gene>
    <name evidence="20" type="primary">cyoC</name>
    <name evidence="20" type="ORF">ACFOSU_10020</name>
</gene>
<dbReference type="PANTHER" id="PTHR11403">
    <property type="entry name" value="CYTOCHROME C OXIDASE SUBUNIT III"/>
    <property type="match status" value="1"/>
</dbReference>
<evidence type="ECO:0000256" key="15">
    <source>
        <dbReference type="ARBA" id="ARBA00032189"/>
    </source>
</evidence>
<feature type="transmembrane region" description="Helical" evidence="18">
    <location>
        <begin position="32"/>
        <end position="51"/>
    </location>
</feature>
<proteinExistence type="inferred from homology"/>
<evidence type="ECO:0000256" key="11">
    <source>
        <dbReference type="ARBA" id="ARBA00023136"/>
    </source>
</evidence>
<dbReference type="Gene3D" id="1.20.120.80">
    <property type="entry name" value="Cytochrome c oxidase, subunit III, four-helix bundle"/>
    <property type="match status" value="1"/>
</dbReference>
<feature type="transmembrane region" description="Helical" evidence="18">
    <location>
        <begin position="103"/>
        <end position="121"/>
    </location>
</feature>
<feature type="transmembrane region" description="Helical" evidence="18">
    <location>
        <begin position="185"/>
        <end position="205"/>
    </location>
</feature>
<evidence type="ECO:0000256" key="2">
    <source>
        <dbReference type="ARBA" id="ARBA00010581"/>
    </source>
</evidence>
<feature type="transmembrane region" description="Helical" evidence="18">
    <location>
        <begin position="71"/>
        <end position="91"/>
    </location>
</feature>
<evidence type="ECO:0000256" key="6">
    <source>
        <dbReference type="ARBA" id="ARBA00022475"/>
    </source>
</evidence>
<dbReference type="RefSeq" id="WP_380689010.1">
    <property type="nucleotide sequence ID" value="NZ_JBHRSS010000003.1"/>
</dbReference>
<keyword evidence="5" id="KW-0813">Transport</keyword>
<evidence type="ECO:0000256" key="9">
    <source>
        <dbReference type="ARBA" id="ARBA00022989"/>
    </source>
</evidence>
<dbReference type="PROSITE" id="PS50253">
    <property type="entry name" value="COX3"/>
    <property type="match status" value="1"/>
</dbReference>
<evidence type="ECO:0000256" key="8">
    <source>
        <dbReference type="ARBA" id="ARBA00022982"/>
    </source>
</evidence>
<accession>A0ABV7EQL5</accession>
<sequence>MSTETVGYDADIKHDAEISSASRADTEVNFGFWIYLMSDVILFSMLFVAYIDLSDRTAGGPIAAEIFELPLVFAETMALLISSLTFGLAMLAMHAGNRQRVMMWLGVTFVLGLSFISMELYEFTHLIADGAGPQRSAFLSAFFSLVGTHGLHVTAGLIWIAVMAGQVATKGLNAHVVSRMARLSLFWHFLDLVWIAVFSTVYLAGVMQ</sequence>
<organism evidence="20 21">
    <name type="scientific">Salinisphaera aquimarina</name>
    <dbReference type="NCBI Taxonomy" id="2094031"/>
    <lineage>
        <taxon>Bacteria</taxon>
        <taxon>Pseudomonadati</taxon>
        <taxon>Pseudomonadota</taxon>
        <taxon>Gammaproteobacteria</taxon>
        <taxon>Salinisphaerales</taxon>
        <taxon>Salinisphaeraceae</taxon>
        <taxon>Salinisphaera</taxon>
    </lineage>
</organism>
<reference evidence="21" key="1">
    <citation type="journal article" date="2019" name="Int. J. Syst. Evol. Microbiol.">
        <title>The Global Catalogue of Microorganisms (GCM) 10K type strain sequencing project: providing services to taxonomists for standard genome sequencing and annotation.</title>
        <authorList>
            <consortium name="The Broad Institute Genomics Platform"/>
            <consortium name="The Broad Institute Genome Sequencing Center for Infectious Disease"/>
            <person name="Wu L."/>
            <person name="Ma J."/>
        </authorList>
    </citation>
    <scope>NUCLEOTIDE SEQUENCE [LARGE SCALE GENOMIC DNA]</scope>
    <source>
        <strain evidence="21">KCTC 52640</strain>
    </source>
</reference>
<evidence type="ECO:0000256" key="3">
    <source>
        <dbReference type="ARBA" id="ARBA00011700"/>
    </source>
</evidence>
<evidence type="ECO:0000256" key="1">
    <source>
        <dbReference type="ARBA" id="ARBA00004651"/>
    </source>
</evidence>
<keyword evidence="10" id="KW-0560">Oxidoreductase</keyword>
<protein>
    <recommendedName>
        <fullName evidence="4">Cytochrome bo(3) ubiquinol oxidase subunit 3</fullName>
    </recommendedName>
    <alternativeName>
        <fullName evidence="15">Cytochrome o ubiquinol oxidase subunit 3</fullName>
    </alternativeName>
    <alternativeName>
        <fullName evidence="13">Oxidase bo(3) subunit 3</fullName>
    </alternativeName>
    <alternativeName>
        <fullName evidence="16">Ubiquinol oxidase polypeptide III</fullName>
    </alternativeName>
    <alternativeName>
        <fullName evidence="14">Ubiquinol oxidase subunit 3</fullName>
    </alternativeName>
</protein>
<evidence type="ECO:0000313" key="20">
    <source>
        <dbReference type="EMBL" id="MFC3104231.1"/>
    </source>
</evidence>
<feature type="transmembrane region" description="Helical" evidence="18">
    <location>
        <begin position="141"/>
        <end position="164"/>
    </location>
</feature>
<dbReference type="InterPro" id="IPR000298">
    <property type="entry name" value="Cyt_c_oxidase-like_su3"/>
</dbReference>
<comment type="similarity">
    <text evidence="2 17">Belongs to the cytochrome c oxidase subunit 3 family.</text>
</comment>
<evidence type="ECO:0000256" key="7">
    <source>
        <dbReference type="ARBA" id="ARBA00022692"/>
    </source>
</evidence>
<dbReference type="InterPro" id="IPR024791">
    <property type="entry name" value="Cyt_c/ubiquinol_Oxase_su3"/>
</dbReference>
<evidence type="ECO:0000256" key="16">
    <source>
        <dbReference type="ARBA" id="ARBA00032717"/>
    </source>
</evidence>
<keyword evidence="6" id="KW-1003">Cell membrane</keyword>
<comment type="function">
    <text evidence="12">Cytochrome bo(3) ubiquinol terminal oxidase is the component of the aerobic respiratory chain of E.coli that predominates when cells are grown at high aeration. Has proton pump activity across the membrane in addition to electron transfer, pumping 2 protons/electron.</text>
</comment>
<dbReference type="Pfam" id="PF00510">
    <property type="entry name" value="COX3"/>
    <property type="match status" value="1"/>
</dbReference>
<dbReference type="CDD" id="cd02863">
    <property type="entry name" value="Ubiquinol_oxidase_III"/>
    <property type="match status" value="1"/>
</dbReference>
<dbReference type="InterPro" id="IPR013833">
    <property type="entry name" value="Cyt_c_oxidase_su3_a-hlx"/>
</dbReference>
<feature type="domain" description="Heme-copper oxidase subunit III family profile" evidence="19">
    <location>
        <begin position="28"/>
        <end position="206"/>
    </location>
</feature>
<keyword evidence="7 17" id="KW-0812">Transmembrane</keyword>
<evidence type="ECO:0000256" key="12">
    <source>
        <dbReference type="ARBA" id="ARBA00025694"/>
    </source>
</evidence>
<dbReference type="InterPro" id="IPR033946">
    <property type="entry name" value="Ubiquinol_oxase_su3_dom"/>
</dbReference>
<dbReference type="EMBL" id="JBHRSS010000003">
    <property type="protein sequence ID" value="MFC3104231.1"/>
    <property type="molecule type" value="Genomic_DNA"/>
</dbReference>
<evidence type="ECO:0000256" key="10">
    <source>
        <dbReference type="ARBA" id="ARBA00023002"/>
    </source>
</evidence>
<evidence type="ECO:0000256" key="13">
    <source>
        <dbReference type="ARBA" id="ARBA00030072"/>
    </source>
</evidence>
<comment type="subunit">
    <text evidence="3">Heterooctamer of two A chains, two B chains, two C chains and two D chains.</text>
</comment>
<evidence type="ECO:0000256" key="4">
    <source>
        <dbReference type="ARBA" id="ARBA00014687"/>
    </source>
</evidence>
<comment type="subcellular location">
    <subcellularLocation>
        <location evidence="1 17">Cell membrane</location>
        <topology evidence="1 17">Multi-pass membrane protein</topology>
    </subcellularLocation>
</comment>
<evidence type="ECO:0000313" key="21">
    <source>
        <dbReference type="Proteomes" id="UP001595462"/>
    </source>
</evidence>
<dbReference type="PANTHER" id="PTHR11403:SF2">
    <property type="entry name" value="CYTOCHROME BO(3) UBIQUINOL OXIDASE SUBUNIT 3"/>
    <property type="match status" value="1"/>
</dbReference>
<evidence type="ECO:0000256" key="14">
    <source>
        <dbReference type="ARBA" id="ARBA00031884"/>
    </source>
</evidence>
<keyword evidence="9 18" id="KW-1133">Transmembrane helix</keyword>
<evidence type="ECO:0000259" key="19">
    <source>
        <dbReference type="PROSITE" id="PS50253"/>
    </source>
</evidence>
<keyword evidence="11 18" id="KW-0472">Membrane</keyword>
<dbReference type="NCBIfam" id="TIGR02842">
    <property type="entry name" value="CyoC"/>
    <property type="match status" value="1"/>
</dbReference>
<comment type="caution">
    <text evidence="20">The sequence shown here is derived from an EMBL/GenBank/DDBJ whole genome shotgun (WGS) entry which is preliminary data.</text>
</comment>
<keyword evidence="8" id="KW-0249">Electron transport</keyword>
<dbReference type="InterPro" id="IPR014206">
    <property type="entry name" value="Cyt_c_ubiqinol_oxidase_su3"/>
</dbReference>
<dbReference type="SUPFAM" id="SSF81452">
    <property type="entry name" value="Cytochrome c oxidase subunit III-like"/>
    <property type="match status" value="1"/>
</dbReference>
<dbReference type="Proteomes" id="UP001595462">
    <property type="component" value="Unassembled WGS sequence"/>
</dbReference>
<evidence type="ECO:0000256" key="18">
    <source>
        <dbReference type="SAM" id="Phobius"/>
    </source>
</evidence>